<feature type="domain" description="T6SS Phospholipase effector Tle1-like catalytic" evidence="2">
    <location>
        <begin position="38"/>
        <end position="241"/>
    </location>
</feature>
<dbReference type="PANTHER" id="PTHR33840:SF1">
    <property type="entry name" value="TLE1 PHOSPHOLIPASE DOMAIN-CONTAINING PROTEIN"/>
    <property type="match status" value="1"/>
</dbReference>
<keyword evidence="4" id="KW-1185">Reference proteome</keyword>
<dbReference type="EMBL" id="JAWRVE010000174">
    <property type="protein sequence ID" value="KAL1851348.1"/>
    <property type="molecule type" value="Genomic_DNA"/>
</dbReference>
<dbReference type="Pfam" id="PF09994">
    <property type="entry name" value="T6SS_Tle1-like_cat"/>
    <property type="match status" value="1"/>
</dbReference>
<evidence type="ECO:0000313" key="3">
    <source>
        <dbReference type="EMBL" id="KAL1851348.1"/>
    </source>
</evidence>
<reference evidence="3 4" key="1">
    <citation type="journal article" date="2024" name="IMA Fungus">
        <title>IMA Genome - F19 : A genome assembly and annotation guide to empower mycologists, including annotated draft genome sequences of Ceratocystis pirilliformis, Diaporthe australafricana, Fusarium ophioides, Paecilomyces lecythidis, and Sporothrix stenoceras.</title>
        <authorList>
            <person name="Aylward J."/>
            <person name="Wilson A.M."/>
            <person name="Visagie C.M."/>
            <person name="Spraker J."/>
            <person name="Barnes I."/>
            <person name="Buitendag C."/>
            <person name="Ceriani C."/>
            <person name="Del Mar Angel L."/>
            <person name="du Plessis D."/>
            <person name="Fuchs T."/>
            <person name="Gasser K."/>
            <person name="Kramer D."/>
            <person name="Li W."/>
            <person name="Munsamy K."/>
            <person name="Piso A."/>
            <person name="Price J.L."/>
            <person name="Sonnekus B."/>
            <person name="Thomas C."/>
            <person name="van der Nest A."/>
            <person name="van Dijk A."/>
            <person name="van Heerden A."/>
            <person name="van Vuuren N."/>
            <person name="Yilmaz N."/>
            <person name="Duong T.A."/>
            <person name="van der Merwe N.A."/>
            <person name="Wingfield M.J."/>
            <person name="Wingfield B.D."/>
        </authorList>
    </citation>
    <scope>NUCLEOTIDE SEQUENCE [LARGE SCALE GENOMIC DNA]</scope>
    <source>
        <strain evidence="3 4">CMW 18300</strain>
    </source>
</reference>
<feature type="region of interest" description="Disordered" evidence="1">
    <location>
        <begin position="366"/>
        <end position="389"/>
    </location>
</feature>
<name>A0ABR3W252_9PEZI</name>
<evidence type="ECO:0000256" key="1">
    <source>
        <dbReference type="SAM" id="MobiDB-lite"/>
    </source>
</evidence>
<accession>A0ABR3W252</accession>
<organism evidence="3 4">
    <name type="scientific">Diaporthe australafricana</name>
    <dbReference type="NCBI Taxonomy" id="127596"/>
    <lineage>
        <taxon>Eukaryota</taxon>
        <taxon>Fungi</taxon>
        <taxon>Dikarya</taxon>
        <taxon>Ascomycota</taxon>
        <taxon>Pezizomycotina</taxon>
        <taxon>Sordariomycetes</taxon>
        <taxon>Sordariomycetidae</taxon>
        <taxon>Diaporthales</taxon>
        <taxon>Diaporthaceae</taxon>
        <taxon>Diaporthe</taxon>
    </lineage>
</organism>
<gene>
    <name evidence="3" type="ORF">Daus18300_012594</name>
</gene>
<dbReference type="InterPro" id="IPR018712">
    <property type="entry name" value="Tle1-like_cat"/>
</dbReference>
<dbReference type="PANTHER" id="PTHR33840">
    <property type="match status" value="1"/>
</dbReference>
<sequence length="389" mass="44189">MFSQTDRVPKTKDVLTDWYQVLNAPFEAAWPTEDLVARMVSINYAYISMRVHPKKDRIFILGFSRGAYISQITASLVADVGILTYQKYLDYCGNNPGKSYTRIVYEIVRGWIECQGNHVKLKAKLGRYKDCLVPMNVEFLGLFDTVASVGLSDLGTANLQSKRFCFAEEINSRPRIINAYHAVAISEHRNQFKPVLWKKGSPDSRRNIAQVWFPGYHTSIGGGSDEQGIMISFITLVWMLSKCTGLAHAVKEQELTNMINADAKHAVSMRNKEIPDSRKGAWARPVVGDHVRKELGLSTIDRLHRICDEDQWRVRCAPKMPSIRGLGEVRIQRTQEMLDKRQFDTGNKFETRFLDKMVKIMSTQLADSGPSANRQGRRQASTVDQAHNK</sequence>
<evidence type="ECO:0000313" key="4">
    <source>
        <dbReference type="Proteomes" id="UP001583177"/>
    </source>
</evidence>
<proteinExistence type="predicted"/>
<protein>
    <recommendedName>
        <fullName evidence="2">T6SS Phospholipase effector Tle1-like catalytic domain-containing protein</fullName>
    </recommendedName>
</protein>
<evidence type="ECO:0000259" key="2">
    <source>
        <dbReference type="Pfam" id="PF09994"/>
    </source>
</evidence>
<dbReference type="Proteomes" id="UP001583177">
    <property type="component" value="Unassembled WGS sequence"/>
</dbReference>
<comment type="caution">
    <text evidence="3">The sequence shown here is derived from an EMBL/GenBank/DDBJ whole genome shotgun (WGS) entry which is preliminary data.</text>
</comment>